<dbReference type="SUPFAM" id="SSF53067">
    <property type="entry name" value="Actin-like ATPase domain"/>
    <property type="match status" value="2"/>
</dbReference>
<evidence type="ECO:0000256" key="2">
    <source>
        <dbReference type="ARBA" id="ARBA00019012"/>
    </source>
</evidence>
<dbReference type="InterPro" id="IPR022496">
    <property type="entry name" value="T6A_TsaB"/>
</dbReference>
<proteinExistence type="inferred from homology"/>
<evidence type="ECO:0000256" key="3">
    <source>
        <dbReference type="ARBA" id="ARBA00032446"/>
    </source>
</evidence>
<reference evidence="6" key="1">
    <citation type="submission" date="2017-08" db="EMBL/GenBank/DDBJ databases">
        <title>A dynamic microbial community with high functional redundancy inhabits the cold, oxic subseafloor aquifer.</title>
        <authorList>
            <person name="Tully B.J."/>
            <person name="Wheat C.G."/>
            <person name="Glazer B.T."/>
            <person name="Huber J.A."/>
        </authorList>
    </citation>
    <scope>NUCLEOTIDE SEQUENCE [LARGE SCALE GENOMIC DNA]</scope>
</reference>
<dbReference type="CDD" id="cd24032">
    <property type="entry name" value="ASKHA_NBD_TsaB"/>
    <property type="match status" value="1"/>
</dbReference>
<dbReference type="NCBIfam" id="TIGR03725">
    <property type="entry name" value="T6A_YeaZ"/>
    <property type="match status" value="1"/>
</dbReference>
<dbReference type="GO" id="GO:0005829">
    <property type="term" value="C:cytosol"/>
    <property type="evidence" value="ECO:0007669"/>
    <property type="project" value="TreeGrafter"/>
</dbReference>
<name>A0A2A5AZ89_9GAMM</name>
<dbReference type="InterPro" id="IPR043129">
    <property type="entry name" value="ATPase_NBD"/>
</dbReference>
<dbReference type="PANTHER" id="PTHR11735">
    <property type="entry name" value="TRNA N6-ADENOSINE THREONYLCARBAMOYLTRANSFERASE"/>
    <property type="match status" value="1"/>
</dbReference>
<gene>
    <name evidence="5" type="primary">tsaB</name>
    <name evidence="5" type="ORF">COA96_09205</name>
</gene>
<evidence type="ECO:0000259" key="4">
    <source>
        <dbReference type="Pfam" id="PF00814"/>
    </source>
</evidence>
<dbReference type="InterPro" id="IPR000905">
    <property type="entry name" value="Gcp-like_dom"/>
</dbReference>
<evidence type="ECO:0000313" key="5">
    <source>
        <dbReference type="EMBL" id="PCJ24562.1"/>
    </source>
</evidence>
<dbReference type="Pfam" id="PF00814">
    <property type="entry name" value="TsaD"/>
    <property type="match status" value="1"/>
</dbReference>
<dbReference type="EMBL" id="NVVJ01000025">
    <property type="protein sequence ID" value="PCJ24562.1"/>
    <property type="molecule type" value="Genomic_DNA"/>
</dbReference>
<protein>
    <recommendedName>
        <fullName evidence="2">tRNA threonylcarbamoyladenosine biosynthesis protein TsaB</fullName>
    </recommendedName>
    <alternativeName>
        <fullName evidence="3">t(6)A37 threonylcarbamoyladenosine biosynthesis protein TsaB</fullName>
    </alternativeName>
</protein>
<comment type="similarity">
    <text evidence="1">Belongs to the KAE1 / TsaD family. TsaB subfamily.</text>
</comment>
<accession>A0A2A5AZ89</accession>
<dbReference type="PANTHER" id="PTHR11735:SF11">
    <property type="entry name" value="TRNA THREONYLCARBAMOYLADENOSINE BIOSYNTHESIS PROTEIN TSAB"/>
    <property type="match status" value="1"/>
</dbReference>
<dbReference type="Proteomes" id="UP000218327">
    <property type="component" value="Unassembled WGS sequence"/>
</dbReference>
<feature type="domain" description="Gcp-like" evidence="4">
    <location>
        <begin position="34"/>
        <end position="180"/>
    </location>
</feature>
<dbReference type="Gene3D" id="3.30.420.40">
    <property type="match status" value="2"/>
</dbReference>
<evidence type="ECO:0000313" key="6">
    <source>
        <dbReference type="Proteomes" id="UP000218327"/>
    </source>
</evidence>
<dbReference type="GO" id="GO:0002949">
    <property type="term" value="P:tRNA threonylcarbamoyladenosine modification"/>
    <property type="evidence" value="ECO:0007669"/>
    <property type="project" value="InterPro"/>
</dbReference>
<dbReference type="GO" id="GO:0016740">
    <property type="term" value="F:transferase activity"/>
    <property type="evidence" value="ECO:0007669"/>
    <property type="project" value="UniProtKB-KW"/>
</dbReference>
<sequence length="230" mass="25104">MFMMKNILAIDTSSQKCSVAVSTNNQLFQQSSELERQSAQRILPMVAELLVDAKFSLPQLDLIAVIAGPGSFTGLRIGIGVAQGLSAANSTPVIALSSLAVTAMAANRMSSFSQFFVSEVAREREIYFAAYRISKRLGVELCGHEQVSVPELLQPPHEAIKGEPWCAVGKGWANRVEIQSRLNCPIENTIIEPEVNMSDICKLAELRFAAGDAVSAELLRPNYVKDKLDY</sequence>
<comment type="caution">
    <text evidence="5">The sequence shown here is derived from an EMBL/GenBank/DDBJ whole genome shotgun (WGS) entry which is preliminary data.</text>
</comment>
<keyword evidence="5" id="KW-0808">Transferase</keyword>
<dbReference type="AlphaFoldDB" id="A0A2A5AZ89"/>
<organism evidence="5 6">
    <name type="scientific">SAR86 cluster bacterium</name>
    <dbReference type="NCBI Taxonomy" id="2030880"/>
    <lineage>
        <taxon>Bacteria</taxon>
        <taxon>Pseudomonadati</taxon>
        <taxon>Pseudomonadota</taxon>
        <taxon>Gammaproteobacteria</taxon>
        <taxon>SAR86 cluster</taxon>
    </lineage>
</organism>
<evidence type="ECO:0000256" key="1">
    <source>
        <dbReference type="ARBA" id="ARBA00010493"/>
    </source>
</evidence>